<name>A0ACB8TTF8_9APHY</name>
<gene>
    <name evidence="1" type="ORF">BDY19DRAFT_1021641</name>
</gene>
<protein>
    <submittedName>
        <fullName evidence="1">Malate synthase-domain-containing protein</fullName>
    </submittedName>
</protein>
<accession>A0ACB8TTF8</accession>
<sequence length="288" mass="32202">MSRASLLEKEAHLRNDIFNFFKLQFCVALLHGTTRGTVLIKTLPAAFQMEEILFGLREHSSGLNCGQWDYIFSFVKRRRAEHAAALPDRSQVTMEVPFMAAYVRLLIYCKVTAMGGMSAYIPIKDDPKANEIVTNDHDGTWIAHPLINKIAMEVFSEHMFGPNQYHIHREGMKVAVSDLLNTSIPVKITEEGIHSSVATALAYSDAGLVYVKYSSCVAGDAEYIDSIVDELVPTLVGGSVTARKLEIVAAYLKKQVRQEWPSEFLTSDLMRYLAVADGVPEKWQKSVL</sequence>
<proteinExistence type="predicted"/>
<dbReference type="EMBL" id="MU274932">
    <property type="protein sequence ID" value="KAI0085342.1"/>
    <property type="molecule type" value="Genomic_DNA"/>
</dbReference>
<organism evidence="1 2">
    <name type="scientific">Irpex rosettiformis</name>
    <dbReference type="NCBI Taxonomy" id="378272"/>
    <lineage>
        <taxon>Eukaryota</taxon>
        <taxon>Fungi</taxon>
        <taxon>Dikarya</taxon>
        <taxon>Basidiomycota</taxon>
        <taxon>Agaricomycotina</taxon>
        <taxon>Agaricomycetes</taxon>
        <taxon>Polyporales</taxon>
        <taxon>Irpicaceae</taxon>
        <taxon>Irpex</taxon>
    </lineage>
</organism>
<evidence type="ECO:0000313" key="1">
    <source>
        <dbReference type="EMBL" id="KAI0085342.1"/>
    </source>
</evidence>
<comment type="caution">
    <text evidence="1">The sequence shown here is derived from an EMBL/GenBank/DDBJ whole genome shotgun (WGS) entry which is preliminary data.</text>
</comment>
<keyword evidence="2" id="KW-1185">Reference proteome</keyword>
<reference evidence="1" key="1">
    <citation type="journal article" date="2021" name="Environ. Microbiol.">
        <title>Gene family expansions and transcriptome signatures uncover fungal adaptations to wood decay.</title>
        <authorList>
            <person name="Hage H."/>
            <person name="Miyauchi S."/>
            <person name="Viragh M."/>
            <person name="Drula E."/>
            <person name="Min B."/>
            <person name="Chaduli D."/>
            <person name="Navarro D."/>
            <person name="Favel A."/>
            <person name="Norest M."/>
            <person name="Lesage-Meessen L."/>
            <person name="Balint B."/>
            <person name="Merenyi Z."/>
            <person name="de Eugenio L."/>
            <person name="Morin E."/>
            <person name="Martinez A.T."/>
            <person name="Baldrian P."/>
            <person name="Stursova M."/>
            <person name="Martinez M.J."/>
            <person name="Novotny C."/>
            <person name="Magnuson J.K."/>
            <person name="Spatafora J.W."/>
            <person name="Maurice S."/>
            <person name="Pangilinan J."/>
            <person name="Andreopoulos W."/>
            <person name="LaButti K."/>
            <person name="Hundley H."/>
            <person name="Na H."/>
            <person name="Kuo A."/>
            <person name="Barry K."/>
            <person name="Lipzen A."/>
            <person name="Henrissat B."/>
            <person name="Riley R."/>
            <person name="Ahrendt S."/>
            <person name="Nagy L.G."/>
            <person name="Grigoriev I.V."/>
            <person name="Martin F."/>
            <person name="Rosso M.N."/>
        </authorList>
    </citation>
    <scope>NUCLEOTIDE SEQUENCE</scope>
    <source>
        <strain evidence="1">CBS 384.51</strain>
    </source>
</reference>
<dbReference type="Proteomes" id="UP001055072">
    <property type="component" value="Unassembled WGS sequence"/>
</dbReference>
<evidence type="ECO:0000313" key="2">
    <source>
        <dbReference type="Proteomes" id="UP001055072"/>
    </source>
</evidence>